<dbReference type="NCBIfam" id="TIGR04183">
    <property type="entry name" value="Por_Secre_tail"/>
    <property type="match status" value="1"/>
</dbReference>
<dbReference type="EMBL" id="DRQG01000108">
    <property type="protein sequence ID" value="HGY56328.1"/>
    <property type="molecule type" value="Genomic_DNA"/>
</dbReference>
<dbReference type="AlphaFoldDB" id="A0A7V4WVX9"/>
<evidence type="ECO:0000313" key="4">
    <source>
        <dbReference type="EMBL" id="HGY56328.1"/>
    </source>
</evidence>
<dbReference type="Gene3D" id="2.60.40.4070">
    <property type="match status" value="1"/>
</dbReference>
<dbReference type="Gene3D" id="2.60.40.10">
    <property type="entry name" value="Immunoglobulins"/>
    <property type="match status" value="1"/>
</dbReference>
<gene>
    <name evidence="4" type="ORF">ENK44_11525</name>
</gene>
<keyword evidence="1" id="KW-0732">Signal</keyword>
<reference evidence="4" key="1">
    <citation type="journal article" date="2020" name="mSystems">
        <title>Genome- and Community-Level Interaction Insights into Carbon Utilization and Element Cycling Functions of Hydrothermarchaeota in Hydrothermal Sediment.</title>
        <authorList>
            <person name="Zhou Z."/>
            <person name="Liu Y."/>
            <person name="Xu W."/>
            <person name="Pan J."/>
            <person name="Luo Z.H."/>
            <person name="Li M."/>
        </authorList>
    </citation>
    <scope>NUCLEOTIDE SEQUENCE [LARGE SCALE GENOMIC DNA]</scope>
    <source>
        <strain evidence="4">HyVt-577</strain>
    </source>
</reference>
<protein>
    <submittedName>
        <fullName evidence="4">T9SS type A sorting domain-containing protein</fullName>
    </submittedName>
</protein>
<dbReference type="Proteomes" id="UP000885779">
    <property type="component" value="Unassembled WGS sequence"/>
</dbReference>
<organism evidence="4">
    <name type="scientific">Caldithrix abyssi</name>
    <dbReference type="NCBI Taxonomy" id="187145"/>
    <lineage>
        <taxon>Bacteria</taxon>
        <taxon>Pseudomonadati</taxon>
        <taxon>Calditrichota</taxon>
        <taxon>Calditrichia</taxon>
        <taxon>Calditrichales</taxon>
        <taxon>Calditrichaceae</taxon>
        <taxon>Caldithrix</taxon>
    </lineage>
</organism>
<sequence length="751" mass="82373">MDMRMFTMLLLITFLGLSVQLSAQVAGGAPGADQVTIQEPGQNQIIRAASQVNKTGDFVYSTTTYTFRDLVVFSYFNDSYFTVLDTSGTVIDTVLLNENEYHVFQLYAGVFRIEGNTSFTLLIGDPVTNGVMGYFAVDESGKPLSTRLNTYMPAYNYTGEYFIVFAYNDGTEFTLKDLSTGNTIAAGVLNTGEHFQLSGYNSTFIGVFANKPVSALSYTDQGYAIPATNGTFAGTHFYGFSGYIGYWGNGVIVTAYQDSTEYLLLNSDTGDTLMQGFINEGETAVHPVYGDLYWELITDKPVTAMNQPYAEWSSSYYYLTRQVDESGHGIGTNFYTPVIAGDMNIFSFDDNNSVEIMNLADSSIVFSGILNEGDSYYFYSAKAVYHITGSGNLSVISSYGGGWGADFVPLNFALGLPDLAVSGEDISFTPDTDNRNPGDAIRLTATVHNYGYVEAQNVQVQFYDGNPEGGQTIGPLMVINSLPAGGESSVVYDWTVPTNPKYHEVYVSVDNKNQIIESNESNNEASKFIISNDDLLPPLTTTIDAPNSVTDMGDSLSFDLFEITVNLFNTGDTAAVNSTAKLVLPEGLVLEGTQDSVKNFGDIEANTSAQHTWTVRIDSLIDDDAYFYSVEVDADNAPFKNVERMLLINRPQAIGDDREGQNIPKTHILVRNYPNPFNPSTTIEYQLPKAGIVQIKIYDVTGRLVERLFNGKQTAGVHTITFNANNFGSGVYFVRVQNETMSAVHKILLTR</sequence>
<dbReference type="Pfam" id="PF07705">
    <property type="entry name" value="CARDB"/>
    <property type="match status" value="1"/>
</dbReference>
<name>A0A7V4WVX9_CALAY</name>
<evidence type="ECO:0000259" key="2">
    <source>
        <dbReference type="Pfam" id="PF07705"/>
    </source>
</evidence>
<dbReference type="InterPro" id="IPR013783">
    <property type="entry name" value="Ig-like_fold"/>
</dbReference>
<accession>A0A7V4WVX9</accession>
<evidence type="ECO:0000256" key="1">
    <source>
        <dbReference type="SAM" id="SignalP"/>
    </source>
</evidence>
<feature type="domain" description="Secretion system C-terminal sorting" evidence="3">
    <location>
        <begin position="673"/>
        <end position="748"/>
    </location>
</feature>
<dbReference type="InterPro" id="IPR011635">
    <property type="entry name" value="CARDB"/>
</dbReference>
<feature type="chain" id="PRO_5031145293" evidence="1">
    <location>
        <begin position="24"/>
        <end position="751"/>
    </location>
</feature>
<feature type="signal peptide" evidence="1">
    <location>
        <begin position="1"/>
        <end position="23"/>
    </location>
</feature>
<dbReference type="Pfam" id="PF18962">
    <property type="entry name" value="Por_Secre_tail"/>
    <property type="match status" value="1"/>
</dbReference>
<dbReference type="InterPro" id="IPR026444">
    <property type="entry name" value="Secre_tail"/>
</dbReference>
<evidence type="ECO:0000259" key="3">
    <source>
        <dbReference type="Pfam" id="PF18962"/>
    </source>
</evidence>
<proteinExistence type="predicted"/>
<feature type="domain" description="CARDB" evidence="2">
    <location>
        <begin position="417"/>
        <end position="527"/>
    </location>
</feature>
<comment type="caution">
    <text evidence="4">The sequence shown here is derived from an EMBL/GenBank/DDBJ whole genome shotgun (WGS) entry which is preliminary data.</text>
</comment>